<name>A0A0R2AXL8_9LACO</name>
<dbReference type="PROSITE" id="PS01031">
    <property type="entry name" value="SHSP"/>
    <property type="match status" value="1"/>
</dbReference>
<protein>
    <submittedName>
        <fullName evidence="4">Molecular chaperone (Small heat shock protein)</fullName>
    </submittedName>
</protein>
<dbReference type="PANTHER" id="PTHR11527">
    <property type="entry name" value="HEAT-SHOCK PROTEIN 20 FAMILY MEMBER"/>
    <property type="match status" value="1"/>
</dbReference>
<comment type="similarity">
    <text evidence="1 2">Belongs to the small heat shock protein (HSP20) family.</text>
</comment>
<dbReference type="CDD" id="cd06471">
    <property type="entry name" value="ACD_LpsHSP_like"/>
    <property type="match status" value="1"/>
</dbReference>
<evidence type="ECO:0000313" key="5">
    <source>
        <dbReference type="Proteomes" id="UP000051672"/>
    </source>
</evidence>
<dbReference type="InterPro" id="IPR002068">
    <property type="entry name" value="A-crystallin/Hsp20_dom"/>
</dbReference>
<dbReference type="STRING" id="1423727.FC34_GL001270"/>
<dbReference type="InterPro" id="IPR031107">
    <property type="entry name" value="Small_HSP"/>
</dbReference>
<dbReference type="Pfam" id="PF00011">
    <property type="entry name" value="HSP20"/>
    <property type="match status" value="1"/>
</dbReference>
<dbReference type="PATRIC" id="fig|1423727.3.peg.1291"/>
<reference evidence="4 5" key="1">
    <citation type="journal article" date="2015" name="Genome Announc.">
        <title>Expanding the biotechnology potential of lactobacilli through comparative genomics of 213 strains and associated genera.</title>
        <authorList>
            <person name="Sun Z."/>
            <person name="Harris H.M."/>
            <person name="McCann A."/>
            <person name="Guo C."/>
            <person name="Argimon S."/>
            <person name="Zhang W."/>
            <person name="Yang X."/>
            <person name="Jeffery I.B."/>
            <person name="Cooney J.C."/>
            <person name="Kagawa T.F."/>
            <person name="Liu W."/>
            <person name="Song Y."/>
            <person name="Salvetti E."/>
            <person name="Wrobel A."/>
            <person name="Rasinkangas P."/>
            <person name="Parkhill J."/>
            <person name="Rea M.C."/>
            <person name="O'Sullivan O."/>
            <person name="Ritari J."/>
            <person name="Douillard F.P."/>
            <person name="Paul Ross R."/>
            <person name="Yang R."/>
            <person name="Briner A.E."/>
            <person name="Felis G.E."/>
            <person name="de Vos W.M."/>
            <person name="Barrangou R."/>
            <person name="Klaenhammer T.R."/>
            <person name="Caufield P.W."/>
            <person name="Cui Y."/>
            <person name="Zhang H."/>
            <person name="O'Toole P.W."/>
        </authorList>
    </citation>
    <scope>NUCLEOTIDE SEQUENCE [LARGE SCALE GENOMIC DNA]</scope>
    <source>
        <strain evidence="4 5">DSM 23927</strain>
    </source>
</reference>
<accession>A0A0R2AXL8</accession>
<sequence>MANEVARSNDWLTDPFFGDMGRQFFNGFMPERAVLNDRVLKTDIKETDKAYVAKVDVPGIDKKDIQLHYQNNVLSISVKKDDFTDHEDSEGNLLMSERNYGQMSRSYRLPNVDEQNIDAQYADGVLTINLPKLTSQPDNSHHIEIK</sequence>
<organism evidence="4 5">
    <name type="scientific">Lacticaseibacillus brantae DSM 23927</name>
    <dbReference type="NCBI Taxonomy" id="1423727"/>
    <lineage>
        <taxon>Bacteria</taxon>
        <taxon>Bacillati</taxon>
        <taxon>Bacillota</taxon>
        <taxon>Bacilli</taxon>
        <taxon>Lactobacillales</taxon>
        <taxon>Lactobacillaceae</taxon>
        <taxon>Lacticaseibacillus</taxon>
    </lineage>
</organism>
<keyword evidence="5" id="KW-1185">Reference proteome</keyword>
<proteinExistence type="inferred from homology"/>
<dbReference type="RefSeq" id="WP_057894567.1">
    <property type="nucleotide sequence ID" value="NZ_AYZQ01000003.1"/>
</dbReference>
<dbReference type="SUPFAM" id="SSF49764">
    <property type="entry name" value="HSP20-like chaperones"/>
    <property type="match status" value="1"/>
</dbReference>
<dbReference type="Proteomes" id="UP000051672">
    <property type="component" value="Unassembled WGS sequence"/>
</dbReference>
<keyword evidence="4" id="KW-0346">Stress response</keyword>
<feature type="domain" description="SHSP" evidence="3">
    <location>
        <begin position="30"/>
        <end position="146"/>
    </location>
</feature>
<gene>
    <name evidence="4" type="ORF">FC34_GL001270</name>
</gene>
<comment type="caution">
    <text evidence="4">The sequence shown here is derived from an EMBL/GenBank/DDBJ whole genome shotgun (WGS) entry which is preliminary data.</text>
</comment>
<evidence type="ECO:0000256" key="2">
    <source>
        <dbReference type="RuleBase" id="RU003616"/>
    </source>
</evidence>
<dbReference type="InterPro" id="IPR008978">
    <property type="entry name" value="HSP20-like_chaperone"/>
</dbReference>
<evidence type="ECO:0000259" key="3">
    <source>
        <dbReference type="PROSITE" id="PS01031"/>
    </source>
</evidence>
<dbReference type="EMBL" id="AYZQ01000003">
    <property type="protein sequence ID" value="KRM71615.1"/>
    <property type="molecule type" value="Genomic_DNA"/>
</dbReference>
<dbReference type="AlphaFoldDB" id="A0A0R2AXL8"/>
<evidence type="ECO:0000313" key="4">
    <source>
        <dbReference type="EMBL" id="KRM71615.1"/>
    </source>
</evidence>
<dbReference type="Gene3D" id="2.60.40.790">
    <property type="match status" value="1"/>
</dbReference>
<dbReference type="OrthoDB" id="9811615at2"/>
<evidence type="ECO:0000256" key="1">
    <source>
        <dbReference type="PROSITE-ProRule" id="PRU00285"/>
    </source>
</evidence>